<dbReference type="SUPFAM" id="SSF81321">
    <property type="entry name" value="Family A G protein-coupled receptor-like"/>
    <property type="match status" value="1"/>
</dbReference>
<feature type="transmembrane region" description="Helical" evidence="1">
    <location>
        <begin position="81"/>
        <end position="104"/>
    </location>
</feature>
<accession>A0A914YHR0</accession>
<sequence length="154" mass="17781">MSAEYYLGVDISLISLQGLSIFGNGFIISLFFINKRLKRNMGLRLILLLCITDFAFAVTALPYIIHYLALWNPNYFDYSPIFIIVSSIPLLVQFKINLIITIAIAVDRHEIFRYFYRGKNHMKYVWGVLISGLLFGALDVILEFLHHRIQCSSI</sequence>
<keyword evidence="1" id="KW-0812">Transmembrane</keyword>
<dbReference type="Proteomes" id="UP000887577">
    <property type="component" value="Unplaced"/>
</dbReference>
<dbReference type="PANTHER" id="PTHR46955:SF3">
    <property type="entry name" value="G_PROTEIN_RECEP_F1_2 DOMAIN-CONTAINING PROTEIN"/>
    <property type="match status" value="1"/>
</dbReference>
<dbReference type="Gene3D" id="1.20.1070.10">
    <property type="entry name" value="Rhodopsin 7-helix transmembrane proteins"/>
    <property type="match status" value="1"/>
</dbReference>
<evidence type="ECO:0000313" key="3">
    <source>
        <dbReference type="WBParaSite" id="PSU_v2.g19017.t1"/>
    </source>
</evidence>
<dbReference type="Pfam" id="PF10316">
    <property type="entry name" value="7TM_GPCR_Srbc"/>
    <property type="match status" value="1"/>
</dbReference>
<dbReference type="PANTHER" id="PTHR46955">
    <property type="entry name" value="PROTEIN CBG01349-RELATED"/>
    <property type="match status" value="1"/>
</dbReference>
<feature type="transmembrane region" description="Helical" evidence="1">
    <location>
        <begin position="12"/>
        <end position="33"/>
    </location>
</feature>
<proteinExistence type="predicted"/>
<feature type="transmembrane region" description="Helical" evidence="1">
    <location>
        <begin position="45"/>
        <end position="69"/>
    </location>
</feature>
<feature type="transmembrane region" description="Helical" evidence="1">
    <location>
        <begin position="124"/>
        <end position="145"/>
    </location>
</feature>
<keyword evidence="1" id="KW-0472">Membrane</keyword>
<reference evidence="3" key="1">
    <citation type="submission" date="2022-11" db="UniProtKB">
        <authorList>
            <consortium name="WormBaseParasite"/>
        </authorList>
    </citation>
    <scope>IDENTIFICATION</scope>
</reference>
<dbReference type="InterPro" id="IPR052322">
    <property type="entry name" value="Mito_rRNA_Mtase_NSUN4"/>
</dbReference>
<protein>
    <submittedName>
        <fullName evidence="3">Uncharacterized protein</fullName>
    </submittedName>
</protein>
<keyword evidence="2" id="KW-1185">Reference proteome</keyword>
<organism evidence="2 3">
    <name type="scientific">Panagrolaimus superbus</name>
    <dbReference type="NCBI Taxonomy" id="310955"/>
    <lineage>
        <taxon>Eukaryota</taxon>
        <taxon>Metazoa</taxon>
        <taxon>Ecdysozoa</taxon>
        <taxon>Nematoda</taxon>
        <taxon>Chromadorea</taxon>
        <taxon>Rhabditida</taxon>
        <taxon>Tylenchina</taxon>
        <taxon>Panagrolaimomorpha</taxon>
        <taxon>Panagrolaimoidea</taxon>
        <taxon>Panagrolaimidae</taxon>
        <taxon>Panagrolaimus</taxon>
    </lineage>
</organism>
<name>A0A914YHR0_9BILA</name>
<keyword evidence="1" id="KW-1133">Transmembrane helix</keyword>
<evidence type="ECO:0000313" key="2">
    <source>
        <dbReference type="Proteomes" id="UP000887577"/>
    </source>
</evidence>
<dbReference type="WBParaSite" id="PSU_v2.g19017.t1">
    <property type="protein sequence ID" value="PSU_v2.g19017.t1"/>
    <property type="gene ID" value="PSU_v2.g19017"/>
</dbReference>
<evidence type="ECO:0000256" key="1">
    <source>
        <dbReference type="SAM" id="Phobius"/>
    </source>
</evidence>
<dbReference type="InterPro" id="IPR019420">
    <property type="entry name" value="7TM_GPCR_serpentine_rcpt_Srbc"/>
</dbReference>
<dbReference type="AlphaFoldDB" id="A0A914YHR0"/>